<keyword evidence="1" id="KW-1133">Transmembrane helix</keyword>
<name>A0ABY1A9W6_9LACO</name>
<dbReference type="Pfam" id="PF06993">
    <property type="entry name" value="DUF1304"/>
    <property type="match status" value="1"/>
</dbReference>
<feature type="transmembrane region" description="Helical" evidence="1">
    <location>
        <begin position="56"/>
        <end position="72"/>
    </location>
</feature>
<organism evidence="2 3">
    <name type="scientific">Ligilactobacillus ruminis</name>
    <dbReference type="NCBI Taxonomy" id="1623"/>
    <lineage>
        <taxon>Bacteria</taxon>
        <taxon>Bacillati</taxon>
        <taxon>Bacillota</taxon>
        <taxon>Bacilli</taxon>
        <taxon>Lactobacillales</taxon>
        <taxon>Lactobacillaceae</taxon>
        <taxon>Ligilactobacillus</taxon>
    </lineage>
</organism>
<dbReference type="Proteomes" id="UP000182089">
    <property type="component" value="Unassembled WGS sequence"/>
</dbReference>
<evidence type="ECO:0000313" key="3">
    <source>
        <dbReference type="Proteomes" id="UP000182089"/>
    </source>
</evidence>
<keyword evidence="1" id="KW-0812">Transmembrane</keyword>
<gene>
    <name evidence="2" type="ORF">SAMN05216431_102186</name>
</gene>
<dbReference type="PANTHER" id="PTHR38446:SF1">
    <property type="entry name" value="BLL0914 PROTEIN"/>
    <property type="match status" value="1"/>
</dbReference>
<comment type="caution">
    <text evidence="2">The sequence shown here is derived from an EMBL/GenBank/DDBJ whole genome shotgun (WGS) entry which is preliminary data.</text>
</comment>
<dbReference type="InterPro" id="IPR009732">
    <property type="entry name" value="DUF1304"/>
</dbReference>
<dbReference type="EMBL" id="FOCC01000002">
    <property type="protein sequence ID" value="SEM42649.1"/>
    <property type="molecule type" value="Genomic_DNA"/>
</dbReference>
<accession>A0ABY1A9W6</accession>
<evidence type="ECO:0000313" key="2">
    <source>
        <dbReference type="EMBL" id="SEM42649.1"/>
    </source>
</evidence>
<reference evidence="2 3" key="1">
    <citation type="submission" date="2016-10" db="EMBL/GenBank/DDBJ databases">
        <authorList>
            <person name="Varghese N."/>
            <person name="Submissions S."/>
        </authorList>
    </citation>
    <scope>NUCLEOTIDE SEQUENCE [LARGE SCALE GENOMIC DNA]</scope>
    <source>
        <strain evidence="2 3">WC1T17</strain>
    </source>
</reference>
<proteinExistence type="predicted"/>
<feature type="transmembrane region" description="Helical" evidence="1">
    <location>
        <begin position="102"/>
        <end position="120"/>
    </location>
</feature>
<feature type="transmembrane region" description="Helical" evidence="1">
    <location>
        <begin position="79"/>
        <end position="96"/>
    </location>
</feature>
<protein>
    <submittedName>
        <fullName evidence="2">Membrane protein</fullName>
    </submittedName>
</protein>
<keyword evidence="1" id="KW-0472">Membrane</keyword>
<dbReference type="PANTHER" id="PTHR38446">
    <property type="entry name" value="BLL0914 PROTEIN"/>
    <property type="match status" value="1"/>
</dbReference>
<evidence type="ECO:0000256" key="1">
    <source>
        <dbReference type="SAM" id="Phobius"/>
    </source>
</evidence>
<sequence>MHKIGLIFAFIVALEAFYIMGLEMFGSNEKLAQTFKMDINYVKQTQARVAMANQGLYNGFLGAGLMMSLYILPASAQFMATAMFLVFVTIAAIYGWLSTKNISVLFLQGTPAIIALIFWCL</sequence>